<dbReference type="eggNOG" id="ENOG5030YN8">
    <property type="taxonomic scope" value="Bacteria"/>
</dbReference>
<evidence type="ECO:0000313" key="2">
    <source>
        <dbReference type="Proteomes" id="UP000006694"/>
    </source>
</evidence>
<sequence length="117" mass="13409">MKKKVIAVNFLMSFAVLFAMLFQTVHSYEHILRLSSEQHCDHKYTAGQKELTHSHSVDANCHICHFAFSTFVPNSFQSFSFHKTLVEAASYKFFYFEGISAFFKGSLFALRAPPAFI</sequence>
<proteinExistence type="predicted"/>
<gene>
    <name evidence="1" type="ordered locus">Fjoh_3329</name>
</gene>
<dbReference type="AlphaFoldDB" id="A5FEM5"/>
<protein>
    <recommendedName>
        <fullName evidence="3">DUF2946 domain-containing protein</fullName>
    </recommendedName>
</protein>
<evidence type="ECO:0008006" key="3">
    <source>
        <dbReference type="Google" id="ProtNLM"/>
    </source>
</evidence>
<dbReference type="EMBL" id="CP000685">
    <property type="protein sequence ID" value="ABQ06345.1"/>
    <property type="molecule type" value="Genomic_DNA"/>
</dbReference>
<reference evidence="1 2" key="1">
    <citation type="journal article" date="2009" name="Appl. Environ. Microbiol.">
        <title>Novel features of the polysaccharide-digesting gliding bacterium Flavobacterium johnsoniae as revealed by genome sequence analysis.</title>
        <authorList>
            <person name="McBride M.J."/>
            <person name="Xie G."/>
            <person name="Martens E.C."/>
            <person name="Lapidus A."/>
            <person name="Henrissat B."/>
            <person name="Rhodes R.G."/>
            <person name="Goltsman E."/>
            <person name="Wang W."/>
            <person name="Xu J."/>
            <person name="Hunnicutt D.W."/>
            <person name="Staroscik A.M."/>
            <person name="Hoover T.R."/>
            <person name="Cheng Y.Q."/>
            <person name="Stein J.L."/>
        </authorList>
    </citation>
    <scope>NUCLEOTIDE SEQUENCE [LARGE SCALE GENOMIC DNA]</scope>
    <source>
        <strain evidence="2">ATCC 17061 / DSM 2064 / JCM 8514 / BCRC 14874 / CCUG 350202 / NBRC 14942 / NCIMB 11054 / UW101</strain>
    </source>
</reference>
<dbReference type="HOGENOM" id="CLU_166723_0_0_10"/>
<dbReference type="KEGG" id="fjo:Fjoh_3329"/>
<name>A5FEM5_FLAJ1</name>
<dbReference type="RefSeq" id="WP_012025314.1">
    <property type="nucleotide sequence ID" value="NC_009441.1"/>
</dbReference>
<dbReference type="GeneID" id="31766240"/>
<evidence type="ECO:0000313" key="1">
    <source>
        <dbReference type="EMBL" id="ABQ06345.1"/>
    </source>
</evidence>
<accession>A5FEM5</accession>
<dbReference type="STRING" id="376686.Fjoh_3329"/>
<keyword evidence="2" id="KW-1185">Reference proteome</keyword>
<dbReference type="Proteomes" id="UP000006694">
    <property type="component" value="Chromosome"/>
</dbReference>
<organism evidence="1 2">
    <name type="scientific">Flavobacterium johnsoniae (strain ATCC 17061 / DSM 2064 / JCM 8514 / BCRC 14874 / CCUG 350202 / NBRC 14942 / NCIMB 11054 / UW101)</name>
    <name type="common">Cytophaga johnsonae</name>
    <dbReference type="NCBI Taxonomy" id="376686"/>
    <lineage>
        <taxon>Bacteria</taxon>
        <taxon>Pseudomonadati</taxon>
        <taxon>Bacteroidota</taxon>
        <taxon>Flavobacteriia</taxon>
        <taxon>Flavobacteriales</taxon>
        <taxon>Flavobacteriaceae</taxon>
        <taxon>Flavobacterium</taxon>
    </lineage>
</organism>